<reference evidence="1 2" key="1">
    <citation type="submission" date="2024-05" db="EMBL/GenBank/DDBJ databases">
        <title>Haplotype-resolved chromosome-level genome assembly of Huyou (Citrus changshanensis).</title>
        <authorList>
            <person name="Miao C."/>
            <person name="Chen W."/>
            <person name="Wu Y."/>
            <person name="Wang L."/>
            <person name="Zhao S."/>
            <person name="Grierson D."/>
            <person name="Xu C."/>
            <person name="Chen K."/>
        </authorList>
    </citation>
    <scope>NUCLEOTIDE SEQUENCE [LARGE SCALE GENOMIC DNA]</scope>
    <source>
        <strain evidence="1">01-14</strain>
        <tissue evidence="1">Leaf</tissue>
    </source>
</reference>
<dbReference type="AlphaFoldDB" id="A0AAP0M3I3"/>
<dbReference type="Proteomes" id="UP001428341">
    <property type="component" value="Unassembled WGS sequence"/>
</dbReference>
<organism evidence="1 2">
    <name type="scientific">Citrus x changshan-huyou</name>
    <dbReference type="NCBI Taxonomy" id="2935761"/>
    <lineage>
        <taxon>Eukaryota</taxon>
        <taxon>Viridiplantae</taxon>
        <taxon>Streptophyta</taxon>
        <taxon>Embryophyta</taxon>
        <taxon>Tracheophyta</taxon>
        <taxon>Spermatophyta</taxon>
        <taxon>Magnoliopsida</taxon>
        <taxon>eudicotyledons</taxon>
        <taxon>Gunneridae</taxon>
        <taxon>Pentapetalae</taxon>
        <taxon>rosids</taxon>
        <taxon>malvids</taxon>
        <taxon>Sapindales</taxon>
        <taxon>Rutaceae</taxon>
        <taxon>Aurantioideae</taxon>
        <taxon>Citrus</taxon>
    </lineage>
</organism>
<protein>
    <submittedName>
        <fullName evidence="1">Uncharacterized protein</fullName>
    </submittedName>
</protein>
<accession>A0AAP0M3I3</accession>
<sequence>MLPQHYILKQWSTDVKDEADMDMMISVELQGSFPKGKNSYFDVLYQEAVKCAEKGMASDHSFKDHTIVIYTCGGKIQANTKIQASILQS</sequence>
<proteinExistence type="predicted"/>
<comment type="caution">
    <text evidence="1">The sequence shown here is derived from an EMBL/GenBank/DDBJ whole genome shotgun (WGS) entry which is preliminary data.</text>
</comment>
<evidence type="ECO:0000313" key="2">
    <source>
        <dbReference type="Proteomes" id="UP001428341"/>
    </source>
</evidence>
<evidence type="ECO:0000313" key="1">
    <source>
        <dbReference type="EMBL" id="KAK9194873.1"/>
    </source>
</evidence>
<dbReference type="EMBL" id="JBCGBO010000006">
    <property type="protein sequence ID" value="KAK9194873.1"/>
    <property type="molecule type" value="Genomic_DNA"/>
</dbReference>
<keyword evidence="2" id="KW-1185">Reference proteome</keyword>
<gene>
    <name evidence="1" type="ORF">WN944_005580</name>
</gene>
<name>A0AAP0M3I3_9ROSI</name>